<dbReference type="Proteomes" id="UP000221165">
    <property type="component" value="Unassembled WGS sequence"/>
</dbReference>
<feature type="compositionally biased region" description="Pro residues" evidence="3">
    <location>
        <begin position="264"/>
        <end position="290"/>
    </location>
</feature>
<dbReference type="SMR" id="A0A2C6L490"/>
<dbReference type="Gene3D" id="3.50.4.10">
    <property type="entry name" value="Hepatocyte Growth Factor"/>
    <property type="match status" value="6"/>
</dbReference>
<organism evidence="6 7">
    <name type="scientific">Cystoisospora suis</name>
    <dbReference type="NCBI Taxonomy" id="483139"/>
    <lineage>
        <taxon>Eukaryota</taxon>
        <taxon>Sar</taxon>
        <taxon>Alveolata</taxon>
        <taxon>Apicomplexa</taxon>
        <taxon>Conoidasida</taxon>
        <taxon>Coccidia</taxon>
        <taxon>Eucoccidiorida</taxon>
        <taxon>Eimeriorina</taxon>
        <taxon>Sarcocystidae</taxon>
        <taxon>Cystoisospora</taxon>
    </lineage>
</organism>
<evidence type="ECO:0000256" key="4">
    <source>
        <dbReference type="SAM" id="SignalP"/>
    </source>
</evidence>
<dbReference type="PANTHER" id="PTHR33946">
    <property type="match status" value="1"/>
</dbReference>
<evidence type="ECO:0000313" key="7">
    <source>
        <dbReference type="Proteomes" id="UP000221165"/>
    </source>
</evidence>
<reference evidence="6 7" key="1">
    <citation type="journal article" date="2017" name="Int. J. Parasitol.">
        <title>The genome of the protozoan parasite Cystoisospora suis and a reverse vaccinology approach to identify vaccine candidates.</title>
        <authorList>
            <person name="Palmieri N."/>
            <person name="Shrestha A."/>
            <person name="Ruttkowski B."/>
            <person name="Beck T."/>
            <person name="Vogl C."/>
            <person name="Tomley F."/>
            <person name="Blake D.P."/>
            <person name="Joachim A."/>
        </authorList>
    </citation>
    <scope>NUCLEOTIDE SEQUENCE [LARGE SCALE GENOMIC DNA]</scope>
    <source>
        <strain evidence="6 7">Wien I</strain>
    </source>
</reference>
<feature type="chain" id="PRO_5012383593" evidence="4">
    <location>
        <begin position="25"/>
        <end position="743"/>
    </location>
</feature>
<accession>A0A2C6L490</accession>
<proteinExistence type="predicted"/>
<feature type="region of interest" description="Disordered" evidence="3">
    <location>
        <begin position="533"/>
        <end position="588"/>
    </location>
</feature>
<keyword evidence="4" id="KW-0732">Signal</keyword>
<dbReference type="SMART" id="SM00223">
    <property type="entry name" value="APPLE"/>
    <property type="match status" value="6"/>
</dbReference>
<feature type="domain" description="Apple" evidence="5">
    <location>
        <begin position="335"/>
        <end position="404"/>
    </location>
</feature>
<feature type="domain" description="Apple" evidence="5">
    <location>
        <begin position="30"/>
        <end position="103"/>
    </location>
</feature>
<feature type="signal peptide" evidence="4">
    <location>
        <begin position="1"/>
        <end position="24"/>
    </location>
</feature>
<dbReference type="SUPFAM" id="SSF57414">
    <property type="entry name" value="Hairpin loop containing domain-like"/>
    <property type="match status" value="4"/>
</dbReference>
<dbReference type="GO" id="GO:0005576">
    <property type="term" value="C:extracellular region"/>
    <property type="evidence" value="ECO:0007669"/>
    <property type="project" value="InterPro"/>
</dbReference>
<dbReference type="GeneID" id="94427023"/>
<dbReference type="CDD" id="cd01100">
    <property type="entry name" value="APPLE_Factor_XI_like"/>
    <property type="match status" value="1"/>
</dbReference>
<evidence type="ECO:0000256" key="1">
    <source>
        <dbReference type="ARBA" id="ARBA00022737"/>
    </source>
</evidence>
<evidence type="ECO:0000256" key="2">
    <source>
        <dbReference type="ARBA" id="ARBA00023157"/>
    </source>
</evidence>
<dbReference type="EMBL" id="MIGC01001637">
    <property type="protein sequence ID" value="PHJ22532.1"/>
    <property type="molecule type" value="Genomic_DNA"/>
</dbReference>
<dbReference type="InterPro" id="IPR000177">
    <property type="entry name" value="Apple"/>
</dbReference>
<feature type="domain" description="Apple" evidence="5">
    <location>
        <begin position="189"/>
        <end position="259"/>
    </location>
</feature>
<dbReference type="AlphaFoldDB" id="A0A2C6L490"/>
<name>A0A2C6L490_9APIC</name>
<sequence length="743" mass="79898">MKLQSLRLLALSAVLLNRTNAGLALQDTPCSSTGIDYFGYDVDKIFTGPATESAANCQKACQQNAKCSFWTFTRLRRHCFLKDGRAPSGAVKNRLAVSGPRECPYDGCYEANTDYNGYDVIKIEDGSVPTPQKCHSACLASPRCSYWTFIPSTRNCSLKSHYAPRGKVAHREAISGPRQCAPPHDSTGCYEENTDFLGYDLQVANGVGSATQCHATCRVSSECKFWTWVPTTRSCNLKSEYAPLGRVYAPGIVSGPRSCAESPHFPPPHFPPVGPHPPPPPPPDGCPPGLPCPFPSTSTSRSAPQLHTSLPVTTISTTFTTQTTTVSPSTTTEKCLVRKILFSAGTIGRSLQPSVAACRSVCRANERCQYFSYRKEFKLCVLKSGVGPETLIPEDQTVSGHRDCLENDPQDLPQGTWPPPLPPSMASNTEYLGTVVDSMAGVLSAEHCKILCLVTSGCEFFVFRDSHCLLKQGLEGRIRSRGFVSGEVIDPNQATAISKCAVQGQRYQDVPGDSTPFTGEVSLNALSCMKSCQAESGSDDTDPTPPGGSGGDTDPTPPGGSGGDTDPTPPGGSRGDHPGRVAVRDWSGQYTDMVPPVVRRLADADLVPGWSVSDGSDPVVPCKAFSYNTATRMCFKLRAKSPLTPDDNFVSGVSKCVADQPTPPPHDVVPGESCMKSQKYIGFAVKPPFFAQTIGQCQKACLGYKYCKFFTYRKDNKVCILLRSAVNQSPSTEFESGSSKCTP</sequence>
<keyword evidence="7" id="KW-1185">Reference proteome</keyword>
<evidence type="ECO:0000259" key="5">
    <source>
        <dbReference type="PROSITE" id="PS50948"/>
    </source>
</evidence>
<dbReference type="PROSITE" id="PS50948">
    <property type="entry name" value="PAN"/>
    <property type="match status" value="4"/>
</dbReference>
<feature type="region of interest" description="Disordered" evidence="3">
    <location>
        <begin position="259"/>
        <end position="290"/>
    </location>
</feature>
<dbReference type="Pfam" id="PF00024">
    <property type="entry name" value="PAN_1"/>
    <property type="match status" value="3"/>
</dbReference>
<evidence type="ECO:0000256" key="3">
    <source>
        <dbReference type="SAM" id="MobiDB-lite"/>
    </source>
</evidence>
<dbReference type="VEuPathDB" id="ToxoDB:CSUI_003616"/>
<dbReference type="PANTHER" id="PTHR33946:SF4">
    <property type="entry name" value="COAGULATION FACTOR XI"/>
    <property type="match status" value="1"/>
</dbReference>
<evidence type="ECO:0000313" key="6">
    <source>
        <dbReference type="EMBL" id="PHJ22532.1"/>
    </source>
</evidence>
<dbReference type="RefSeq" id="XP_067924209.1">
    <property type="nucleotide sequence ID" value="XM_068063812.1"/>
</dbReference>
<dbReference type="InterPro" id="IPR003609">
    <property type="entry name" value="Pan_app"/>
</dbReference>
<feature type="compositionally biased region" description="Basic and acidic residues" evidence="3">
    <location>
        <begin position="574"/>
        <end position="583"/>
    </location>
</feature>
<comment type="caution">
    <text evidence="6">The sequence shown here is derived from an EMBL/GenBank/DDBJ whole genome shotgun (WGS) entry which is preliminary data.</text>
</comment>
<feature type="domain" description="Apple" evidence="5">
    <location>
        <begin position="674"/>
        <end position="741"/>
    </location>
</feature>
<gene>
    <name evidence="6" type="ORF">CSUI_003616</name>
</gene>
<dbReference type="GO" id="GO:0006508">
    <property type="term" value="P:proteolysis"/>
    <property type="evidence" value="ECO:0007669"/>
    <property type="project" value="InterPro"/>
</dbReference>
<keyword evidence="1" id="KW-0677">Repeat</keyword>
<protein>
    <submittedName>
        <fullName evidence="6">Microneme protein</fullName>
    </submittedName>
</protein>
<dbReference type="OrthoDB" id="328076at2759"/>
<dbReference type="Pfam" id="PF14295">
    <property type="entry name" value="PAN_4"/>
    <property type="match status" value="3"/>
</dbReference>
<keyword evidence="2" id="KW-1015">Disulfide bond</keyword>